<gene>
    <name evidence="1" type="ORF">B1s21122_02905</name>
</gene>
<dbReference type="EMBL" id="CP016768">
    <property type="protein sequence ID" value="ASY09297.1"/>
    <property type="molecule type" value="Genomic_DNA"/>
</dbReference>
<keyword evidence="1" id="KW-0645">Protease</keyword>
<dbReference type="GO" id="GO:0006508">
    <property type="term" value="P:proteolysis"/>
    <property type="evidence" value="ECO:0007669"/>
    <property type="project" value="UniProtKB-KW"/>
</dbReference>
<sequence length="509" mass="55151">MVLSVGVIPESYAAAKSGGKCTKIGSTATAANKTFTCIKSGKKLVWNKGVALSKTINQSSTPVSSQTSVTDKFKASGCHARVSAYLQIFEANVWKDLIVADGWETVSSCPSTNPGVPYVNTTLKVGDEIRWRLFAPGAWEWFSDSEKIGSKFIPATTCQLVGQDGNPSMNVGFPKRVNRLKSNGVINAVVVPVDFSDVPGTRSPSTEYSEMTQGMDTFYKAISGGRVSFKFTILDKYIRVPSKSDHYGLGKWSGGDAGGYMNELISASDSTVDFSKYDVAYFLSPKSIPSSSIAYGPAFVTDLKTQDGVLRNASFSGADAYQNFPGAGWKWISHETGHLFGLHDLYTVDPQPATYGSWDLMSNNWSTAAIEINAWNRYIQGWLDDNQINCLDKSKSANETITLDPIARINKLTKAIVVKISDSKIVVIESRRSEGFDVLSSSQAGTLVYTVDMKIGSIKGGWETQRRPGSSAKDFTDAALKAGDKIVVEGITIEVISQTTEGDKVKVTF</sequence>
<dbReference type="AlphaFoldDB" id="A0A249JXP4"/>
<reference evidence="2" key="1">
    <citation type="submission" date="2016-10" db="EMBL/GenBank/DDBJ databases">
        <title>High microdiversification within the ubiquitous acI lineage of Actinobacteria.</title>
        <authorList>
            <person name="Neuenschwander S.M."/>
            <person name="Salcher M."/>
            <person name="Ghai R."/>
            <person name="Pernthaler J."/>
        </authorList>
    </citation>
    <scope>NUCLEOTIDE SEQUENCE [LARGE SCALE GENOMIC DNA]</scope>
</reference>
<organism evidence="1 2">
    <name type="scientific">Candidatus Nanopelagicus limnae</name>
    <dbReference type="NCBI Taxonomy" id="1884634"/>
    <lineage>
        <taxon>Bacteria</taxon>
        <taxon>Bacillati</taxon>
        <taxon>Actinomycetota</taxon>
        <taxon>Actinomycetes</taxon>
        <taxon>Candidatus Nanopelagicales</taxon>
        <taxon>Candidatus Nanopelagicaceae</taxon>
        <taxon>Candidatus Nanopelagicus</taxon>
    </lineage>
</organism>
<accession>A0A249JXP4</accession>
<evidence type="ECO:0000313" key="1">
    <source>
        <dbReference type="EMBL" id="ASY09297.1"/>
    </source>
</evidence>
<evidence type="ECO:0000313" key="2">
    <source>
        <dbReference type="Proteomes" id="UP000217153"/>
    </source>
</evidence>
<keyword evidence="1" id="KW-0378">Hydrolase</keyword>
<dbReference type="GO" id="GO:0008237">
    <property type="term" value="F:metallopeptidase activity"/>
    <property type="evidence" value="ECO:0007669"/>
    <property type="project" value="UniProtKB-KW"/>
</dbReference>
<keyword evidence="1" id="KW-0482">Metalloprotease</keyword>
<dbReference type="Proteomes" id="UP000217153">
    <property type="component" value="Chromosome"/>
</dbReference>
<dbReference type="SUPFAM" id="SSF55486">
    <property type="entry name" value="Metalloproteases ('zincins'), catalytic domain"/>
    <property type="match status" value="1"/>
</dbReference>
<name>A0A249JXP4_9ACTN</name>
<keyword evidence="2" id="KW-1185">Reference proteome</keyword>
<dbReference type="PANTHER" id="PTHR41775:SF1">
    <property type="entry name" value="PEPTIDASE M6-LIKE DOMAIN-CONTAINING PROTEIN"/>
    <property type="match status" value="1"/>
</dbReference>
<dbReference type="PANTHER" id="PTHR41775">
    <property type="entry name" value="SECRETED PROTEIN-RELATED"/>
    <property type="match status" value="1"/>
</dbReference>
<dbReference type="KEGG" id="abam:B1s21122_02905"/>
<proteinExistence type="predicted"/>
<protein>
    <submittedName>
        <fullName evidence="1">M6 family metalloprotease</fullName>
    </submittedName>
</protein>